<accession>A0A1Y6EK95</accession>
<dbReference type="PANTHER" id="PTHR23427">
    <property type="entry name" value="SURFEIT LOCUS PROTEIN"/>
    <property type="match status" value="1"/>
</dbReference>
<evidence type="ECO:0000256" key="2">
    <source>
        <dbReference type="ARBA" id="ARBA00007165"/>
    </source>
</evidence>
<feature type="transmembrane region" description="Helical" evidence="6">
    <location>
        <begin position="195"/>
        <end position="215"/>
    </location>
</feature>
<dbReference type="RefSeq" id="WP_003050233.1">
    <property type="nucleotide sequence ID" value="NZ_FXWL01000001.1"/>
</dbReference>
<evidence type="ECO:0000256" key="3">
    <source>
        <dbReference type="ARBA" id="ARBA00022692"/>
    </source>
</evidence>
<dbReference type="EMBL" id="FXWL01000001">
    <property type="protein sequence ID" value="SMQ60583.1"/>
    <property type="molecule type" value="Genomic_DNA"/>
</dbReference>
<keyword evidence="6" id="KW-1003">Cell membrane</keyword>
<evidence type="ECO:0000256" key="4">
    <source>
        <dbReference type="ARBA" id="ARBA00022989"/>
    </source>
</evidence>
<feature type="transmembrane region" description="Helical" evidence="6">
    <location>
        <begin position="20"/>
        <end position="41"/>
    </location>
</feature>
<keyword evidence="3 6" id="KW-0812">Transmembrane</keyword>
<dbReference type="AlphaFoldDB" id="A0A1Y6EK95"/>
<keyword evidence="8" id="KW-1185">Reference proteome</keyword>
<dbReference type="Pfam" id="PF02104">
    <property type="entry name" value="SURF1"/>
    <property type="match status" value="1"/>
</dbReference>
<name>A0A1Y6EK95_9SPHN</name>
<evidence type="ECO:0000256" key="5">
    <source>
        <dbReference type="ARBA" id="ARBA00023136"/>
    </source>
</evidence>
<dbReference type="GO" id="GO:0005886">
    <property type="term" value="C:plasma membrane"/>
    <property type="evidence" value="ECO:0007669"/>
    <property type="project" value="UniProtKB-SubCell"/>
</dbReference>
<keyword evidence="4 6" id="KW-1133">Transmembrane helix</keyword>
<gene>
    <name evidence="7" type="ORF">SAMN06295984_0440</name>
</gene>
<reference evidence="8" key="1">
    <citation type="submission" date="2017-04" db="EMBL/GenBank/DDBJ databases">
        <authorList>
            <person name="Varghese N."/>
            <person name="Submissions S."/>
        </authorList>
    </citation>
    <scope>NUCLEOTIDE SEQUENCE [LARGE SCALE GENOMIC DNA]</scope>
    <source>
        <strain evidence="8">UI2</strain>
    </source>
</reference>
<dbReference type="Proteomes" id="UP000194469">
    <property type="component" value="Unassembled WGS sequence"/>
</dbReference>
<dbReference type="InterPro" id="IPR045214">
    <property type="entry name" value="Surf1/Surf4"/>
</dbReference>
<dbReference type="PANTHER" id="PTHR23427:SF2">
    <property type="entry name" value="SURFEIT LOCUS PROTEIN 1"/>
    <property type="match status" value="1"/>
</dbReference>
<evidence type="ECO:0000256" key="6">
    <source>
        <dbReference type="RuleBase" id="RU363076"/>
    </source>
</evidence>
<dbReference type="InterPro" id="IPR002994">
    <property type="entry name" value="Surf1/Shy1"/>
</dbReference>
<proteinExistence type="inferred from homology"/>
<dbReference type="GeneID" id="303000525"/>
<dbReference type="CDD" id="cd06662">
    <property type="entry name" value="SURF1"/>
    <property type="match status" value="1"/>
</dbReference>
<comment type="similarity">
    <text evidence="2 6">Belongs to the SURF1 family.</text>
</comment>
<protein>
    <recommendedName>
        <fullName evidence="6">SURF1-like protein</fullName>
    </recommendedName>
</protein>
<keyword evidence="5 6" id="KW-0472">Membrane</keyword>
<sequence>MTTTPDAPSPGEAVAPPRGWPVIPTILVLAAVATMIALGIWQLQRKGEKEALIALYERNGAMSATVTYPKLPPVPDAMLYRKSSVICLEPVRWDPRSGTDRKGGGGIRMIADCRTGAEGPGVLVDIGIADDFTPPKWTGGTVQGTIVPGPEQPSLIERLTGRAVPARAMLVADQPAAGLRPSAVPSAADMPNNHLAYAVQWFLFAAIALIIYIIAVRRRLQR</sequence>
<organism evidence="7 8">
    <name type="scientific">Sphingopyxis terrae subsp. ummariensis</name>
    <dbReference type="NCBI Taxonomy" id="429001"/>
    <lineage>
        <taxon>Bacteria</taxon>
        <taxon>Pseudomonadati</taxon>
        <taxon>Pseudomonadota</taxon>
        <taxon>Alphaproteobacteria</taxon>
        <taxon>Sphingomonadales</taxon>
        <taxon>Sphingomonadaceae</taxon>
        <taxon>Sphingopyxis</taxon>
    </lineage>
</organism>
<evidence type="ECO:0000313" key="7">
    <source>
        <dbReference type="EMBL" id="SMQ60583.1"/>
    </source>
</evidence>
<evidence type="ECO:0000256" key="1">
    <source>
        <dbReference type="ARBA" id="ARBA00004370"/>
    </source>
</evidence>
<comment type="subcellular location">
    <subcellularLocation>
        <location evidence="6">Cell membrane</location>
        <topology evidence="6">Multi-pass membrane protein</topology>
    </subcellularLocation>
    <subcellularLocation>
        <location evidence="1">Membrane</location>
    </subcellularLocation>
</comment>
<evidence type="ECO:0000313" key="8">
    <source>
        <dbReference type="Proteomes" id="UP000194469"/>
    </source>
</evidence>